<dbReference type="SUPFAM" id="SSF56801">
    <property type="entry name" value="Acetyl-CoA synthetase-like"/>
    <property type="match status" value="1"/>
</dbReference>
<dbReference type="PANTHER" id="PTHR45527:SF1">
    <property type="entry name" value="FATTY ACID SYNTHASE"/>
    <property type="match status" value="1"/>
</dbReference>
<gene>
    <name evidence="2" type="ORF">IZO911_LOCUS23393</name>
    <name evidence="3" type="ORF">KXQ929_LOCUS35164</name>
</gene>
<comment type="caution">
    <text evidence="2">The sequence shown here is derived from an EMBL/GenBank/DDBJ whole genome shotgun (WGS) entry which is preliminary data.</text>
</comment>
<dbReference type="GO" id="GO:0043041">
    <property type="term" value="P:amino acid activation for nonribosomal peptide biosynthetic process"/>
    <property type="evidence" value="ECO:0007669"/>
    <property type="project" value="TreeGrafter"/>
</dbReference>
<dbReference type="EMBL" id="CAJOBB010005015">
    <property type="protein sequence ID" value="CAF4112498.1"/>
    <property type="molecule type" value="Genomic_DNA"/>
</dbReference>
<evidence type="ECO:0000313" key="4">
    <source>
        <dbReference type="Proteomes" id="UP000663860"/>
    </source>
</evidence>
<dbReference type="GO" id="GO:0005737">
    <property type="term" value="C:cytoplasm"/>
    <property type="evidence" value="ECO:0007669"/>
    <property type="project" value="TreeGrafter"/>
</dbReference>
<dbReference type="Proteomes" id="UP000663860">
    <property type="component" value="Unassembled WGS sequence"/>
</dbReference>
<name>A0A814PKV6_9BILA</name>
<dbReference type="EMBL" id="CAJNOE010000270">
    <property type="protein sequence ID" value="CAF1107458.1"/>
    <property type="molecule type" value="Genomic_DNA"/>
</dbReference>
<accession>A0A814PKV6</accession>
<sequence length="121" mass="13411">MIPSVFIIVDNFPLNANGKVDRKRLPAPSFSTSSSNDNTNSPFTRLEQQLQDIFSQVFHVESTSVEASFNQLGGTSLDMIHALTLIRGEICKEAGFGALLTNPSIRQRAQVIEPLLFFEKL</sequence>
<dbReference type="GO" id="GO:0044550">
    <property type="term" value="P:secondary metabolite biosynthetic process"/>
    <property type="evidence" value="ECO:0007669"/>
    <property type="project" value="TreeGrafter"/>
</dbReference>
<dbReference type="Gene3D" id="1.10.1200.10">
    <property type="entry name" value="ACP-like"/>
    <property type="match status" value="1"/>
</dbReference>
<dbReference type="PROSITE" id="PS50075">
    <property type="entry name" value="CARRIER"/>
    <property type="match status" value="1"/>
</dbReference>
<evidence type="ECO:0000313" key="2">
    <source>
        <dbReference type="EMBL" id="CAF1107458.1"/>
    </source>
</evidence>
<dbReference type="PANTHER" id="PTHR45527">
    <property type="entry name" value="NONRIBOSOMAL PEPTIDE SYNTHETASE"/>
    <property type="match status" value="1"/>
</dbReference>
<dbReference type="SUPFAM" id="SSF47336">
    <property type="entry name" value="ACP-like"/>
    <property type="match status" value="1"/>
</dbReference>
<feature type="domain" description="Carrier" evidence="1">
    <location>
        <begin position="41"/>
        <end position="116"/>
    </location>
</feature>
<reference evidence="2" key="1">
    <citation type="submission" date="2021-02" db="EMBL/GenBank/DDBJ databases">
        <authorList>
            <person name="Nowell W R."/>
        </authorList>
    </citation>
    <scope>NUCLEOTIDE SEQUENCE</scope>
</reference>
<protein>
    <recommendedName>
        <fullName evidence="1">Carrier domain-containing protein</fullName>
    </recommendedName>
</protein>
<evidence type="ECO:0000313" key="3">
    <source>
        <dbReference type="EMBL" id="CAF4112498.1"/>
    </source>
</evidence>
<dbReference type="AlphaFoldDB" id="A0A814PKV6"/>
<dbReference type="InterPro" id="IPR009081">
    <property type="entry name" value="PP-bd_ACP"/>
</dbReference>
<dbReference type="Proteomes" id="UP000663868">
    <property type="component" value="Unassembled WGS sequence"/>
</dbReference>
<dbReference type="Pfam" id="PF00550">
    <property type="entry name" value="PP-binding"/>
    <property type="match status" value="1"/>
</dbReference>
<organism evidence="2 4">
    <name type="scientific">Adineta steineri</name>
    <dbReference type="NCBI Taxonomy" id="433720"/>
    <lineage>
        <taxon>Eukaryota</taxon>
        <taxon>Metazoa</taxon>
        <taxon>Spiralia</taxon>
        <taxon>Gnathifera</taxon>
        <taxon>Rotifera</taxon>
        <taxon>Eurotatoria</taxon>
        <taxon>Bdelloidea</taxon>
        <taxon>Adinetida</taxon>
        <taxon>Adinetidae</taxon>
        <taxon>Adineta</taxon>
    </lineage>
</organism>
<dbReference type="GO" id="GO:0031177">
    <property type="term" value="F:phosphopantetheine binding"/>
    <property type="evidence" value="ECO:0007669"/>
    <property type="project" value="TreeGrafter"/>
</dbReference>
<proteinExistence type="predicted"/>
<dbReference type="Gene3D" id="3.30.300.30">
    <property type="match status" value="1"/>
</dbReference>
<dbReference type="InterPro" id="IPR045851">
    <property type="entry name" value="AMP-bd_C_sf"/>
</dbReference>
<evidence type="ECO:0000259" key="1">
    <source>
        <dbReference type="PROSITE" id="PS50075"/>
    </source>
</evidence>
<dbReference type="InterPro" id="IPR036736">
    <property type="entry name" value="ACP-like_sf"/>
</dbReference>